<dbReference type="InterPro" id="IPR037058">
    <property type="entry name" value="Falgellar_hook_FlgE_sf"/>
</dbReference>
<evidence type="ECO:0000259" key="9">
    <source>
        <dbReference type="Pfam" id="PF22692"/>
    </source>
</evidence>
<comment type="subcellular location">
    <subcellularLocation>
        <location evidence="1 5">Bacterial flagellum basal body</location>
    </subcellularLocation>
</comment>
<dbReference type="Gene3D" id="2.60.98.20">
    <property type="entry name" value="Flagellar hook protein FlgE"/>
    <property type="match status" value="1"/>
</dbReference>
<comment type="similarity">
    <text evidence="2 5">Belongs to the flagella basal body rod proteins family.</text>
</comment>
<dbReference type="AlphaFoldDB" id="A0A923HCU5"/>
<dbReference type="GO" id="GO:0009424">
    <property type="term" value="C:bacterial-type flagellum hook"/>
    <property type="evidence" value="ECO:0007669"/>
    <property type="project" value="TreeGrafter"/>
</dbReference>
<organism evidence="10 11">
    <name type="scientific">Undibacterium jejuense</name>
    <dbReference type="NCBI Taxonomy" id="1344949"/>
    <lineage>
        <taxon>Bacteria</taxon>
        <taxon>Pseudomonadati</taxon>
        <taxon>Pseudomonadota</taxon>
        <taxon>Betaproteobacteria</taxon>
        <taxon>Burkholderiales</taxon>
        <taxon>Oxalobacteraceae</taxon>
        <taxon>Undibacterium</taxon>
    </lineage>
</organism>
<dbReference type="Pfam" id="PF00460">
    <property type="entry name" value="Flg_bb_rod"/>
    <property type="match status" value="1"/>
</dbReference>
<dbReference type="InterPro" id="IPR037925">
    <property type="entry name" value="FlgE/F/G-like"/>
</dbReference>
<sequence>MGFQQGLSGLSAASQQLDVIGNNIANAGTVGFKSSQAQFSDVYANSLNGASANAIGIGVRVAGVEQQFTQGNVSTTSNPLDIAINGNGFFRMTTNGAVTYSRNGQFQLDKNGYIVNAQGSQLTGYAANTNGVLSTGSPVPININTADLAPNQTSTINAVMNFNSTLNVPGTVLPVTTPPVITPTAFDPTNATTYNSSTSTTVYDSLGNSHVVQTYYVKVDPITIPGAFIPPTLTKPSSAWTVYGTVDGSLFDNGNLAVPAVNGQLTKPIPPSTSIVPVPLATLGFSNLGALVGVYDATNPANWASASFSATSPNAFKMAVPIPYSSAVSPINSAIDIKFDFTSSTQYGSPYSVSTMKQDGFASGKLSSFNTGKDGTIVGSYTNGQTKVLGQVVLANFTDPNGLQSLGGNQWGETAASGQALVGSPAVGALGTLTSSATEDSNTDLTGDLVRMITAQRNYQANAQTIKTEDQVLQTLVNLR</sequence>
<evidence type="ECO:0000313" key="10">
    <source>
        <dbReference type="EMBL" id="MBC3860680.1"/>
    </source>
</evidence>
<dbReference type="InterPro" id="IPR011491">
    <property type="entry name" value="FlgE_D2"/>
</dbReference>
<dbReference type="InterPro" id="IPR010930">
    <property type="entry name" value="Flg_bb/hook_C_dom"/>
</dbReference>
<accession>A0A923HCU5</accession>
<dbReference type="InterPro" id="IPR001444">
    <property type="entry name" value="Flag_bb_rod_N"/>
</dbReference>
<evidence type="ECO:0000259" key="6">
    <source>
        <dbReference type="Pfam" id="PF00460"/>
    </source>
</evidence>
<dbReference type="SUPFAM" id="SSF117143">
    <property type="entry name" value="Flagellar hook protein flgE"/>
    <property type="match status" value="1"/>
</dbReference>
<evidence type="ECO:0000256" key="4">
    <source>
        <dbReference type="ARBA" id="ARBA00023143"/>
    </source>
</evidence>
<dbReference type="Pfam" id="PF07559">
    <property type="entry name" value="FlgE_D2"/>
    <property type="match status" value="1"/>
</dbReference>
<evidence type="ECO:0000259" key="8">
    <source>
        <dbReference type="Pfam" id="PF07559"/>
    </source>
</evidence>
<dbReference type="Pfam" id="PF06429">
    <property type="entry name" value="Flg_bbr_C"/>
    <property type="match status" value="1"/>
</dbReference>
<keyword evidence="11" id="KW-1185">Reference proteome</keyword>
<dbReference type="GO" id="GO:0071978">
    <property type="term" value="P:bacterial-type flagellum-dependent swarming motility"/>
    <property type="evidence" value="ECO:0007669"/>
    <property type="project" value="TreeGrafter"/>
</dbReference>
<evidence type="ECO:0000256" key="1">
    <source>
        <dbReference type="ARBA" id="ARBA00004117"/>
    </source>
</evidence>
<proteinExistence type="inferred from homology"/>
<dbReference type="NCBIfam" id="NF004238">
    <property type="entry name" value="PRK05682.1-1"/>
    <property type="match status" value="1"/>
</dbReference>
<feature type="domain" description="Flagellar basal-body/hook protein C-terminal" evidence="7">
    <location>
        <begin position="436"/>
        <end position="479"/>
    </location>
</feature>
<keyword evidence="10" id="KW-0969">Cilium</keyword>
<feature type="domain" description="Flagellar hook protein FlgE/F/G-like D1" evidence="9">
    <location>
        <begin position="83"/>
        <end position="145"/>
    </location>
</feature>
<feature type="domain" description="Flagellar hook protein FlgE D2" evidence="8">
    <location>
        <begin position="180"/>
        <end position="361"/>
    </location>
</feature>
<evidence type="ECO:0000256" key="3">
    <source>
        <dbReference type="ARBA" id="ARBA00019015"/>
    </source>
</evidence>
<dbReference type="PANTHER" id="PTHR30435">
    <property type="entry name" value="FLAGELLAR PROTEIN"/>
    <property type="match status" value="1"/>
</dbReference>
<dbReference type="PANTHER" id="PTHR30435:SF1">
    <property type="entry name" value="FLAGELLAR HOOK PROTEIN FLGE"/>
    <property type="match status" value="1"/>
</dbReference>
<comment type="caution">
    <text evidence="10">The sequence shown here is derived from an EMBL/GenBank/DDBJ whole genome shotgun (WGS) entry which is preliminary data.</text>
</comment>
<name>A0A923HCU5_9BURK</name>
<feature type="domain" description="Flagellar basal body rod protein N-terminal" evidence="6">
    <location>
        <begin position="6"/>
        <end position="33"/>
    </location>
</feature>
<dbReference type="Pfam" id="PF22692">
    <property type="entry name" value="LlgE_F_G_D1"/>
    <property type="match status" value="1"/>
</dbReference>
<evidence type="ECO:0000259" key="7">
    <source>
        <dbReference type="Pfam" id="PF06429"/>
    </source>
</evidence>
<dbReference type="GO" id="GO:0005829">
    <property type="term" value="C:cytosol"/>
    <property type="evidence" value="ECO:0007669"/>
    <property type="project" value="TreeGrafter"/>
</dbReference>
<dbReference type="EMBL" id="JACOFV010000001">
    <property type="protein sequence ID" value="MBC3860680.1"/>
    <property type="molecule type" value="Genomic_DNA"/>
</dbReference>
<protein>
    <recommendedName>
        <fullName evidence="3 5">Flagellar hook protein FlgE</fullName>
    </recommendedName>
</protein>
<reference evidence="10" key="1">
    <citation type="submission" date="2020-08" db="EMBL/GenBank/DDBJ databases">
        <title>Novel species isolated from subtropical streams in China.</title>
        <authorList>
            <person name="Lu H."/>
        </authorList>
    </citation>
    <scope>NUCLEOTIDE SEQUENCE</scope>
    <source>
        <strain evidence="10">KACC 12607</strain>
    </source>
</reference>
<keyword evidence="10" id="KW-0966">Cell projection</keyword>
<comment type="function">
    <text evidence="5">A flexible structure which links the flagellar filament to the drive apparatus in the basal body.</text>
</comment>
<evidence type="ECO:0000313" key="11">
    <source>
        <dbReference type="Proteomes" id="UP000634011"/>
    </source>
</evidence>
<evidence type="ECO:0000256" key="2">
    <source>
        <dbReference type="ARBA" id="ARBA00009677"/>
    </source>
</evidence>
<keyword evidence="10" id="KW-0282">Flagellum</keyword>
<dbReference type="InterPro" id="IPR020013">
    <property type="entry name" value="Flagellar_FlgE/F/G"/>
</dbReference>
<dbReference type="GO" id="GO:0009425">
    <property type="term" value="C:bacterial-type flagellum basal body"/>
    <property type="evidence" value="ECO:0007669"/>
    <property type="project" value="UniProtKB-SubCell"/>
</dbReference>
<gene>
    <name evidence="10" type="primary">flgE</name>
    <name evidence="10" type="ORF">H8K32_01110</name>
</gene>
<evidence type="ECO:0000256" key="5">
    <source>
        <dbReference type="RuleBase" id="RU362116"/>
    </source>
</evidence>
<dbReference type="Proteomes" id="UP000634011">
    <property type="component" value="Unassembled WGS sequence"/>
</dbReference>
<dbReference type="NCBIfam" id="TIGR03506">
    <property type="entry name" value="FlgEFG_subfam"/>
    <property type="match status" value="1"/>
</dbReference>
<dbReference type="RefSeq" id="WP_186910613.1">
    <property type="nucleotide sequence ID" value="NZ_JACOFV010000001.1"/>
</dbReference>
<keyword evidence="4 5" id="KW-0975">Bacterial flagellum</keyword>
<dbReference type="InterPro" id="IPR053967">
    <property type="entry name" value="LlgE_F_G-like_D1"/>
</dbReference>